<dbReference type="Proteomes" id="UP000297741">
    <property type="component" value="Unassembled WGS sequence"/>
</dbReference>
<comment type="caution">
    <text evidence="1">The sequence shown here is derived from an EMBL/GenBank/DDBJ whole genome shotgun (WGS) entry which is preliminary data.</text>
</comment>
<organism evidence="1 2">
    <name type="scientific">Pseudotabrizicola sediminis</name>
    <dbReference type="NCBI Taxonomy" id="2486418"/>
    <lineage>
        <taxon>Bacteria</taxon>
        <taxon>Pseudomonadati</taxon>
        <taxon>Pseudomonadota</taxon>
        <taxon>Alphaproteobacteria</taxon>
        <taxon>Rhodobacterales</taxon>
        <taxon>Paracoccaceae</taxon>
        <taxon>Pseudotabrizicola</taxon>
    </lineage>
</organism>
<proteinExistence type="predicted"/>
<sequence length="89" mass="10228">MKITIFTTRLHVCCGLFDRMRLQVQRTHTFRRCDLSVEPGPLRTPMQPAASVRSSTWRVESRLTAAQQRTGGIQRQRSIAMMTYSDNDA</sequence>
<evidence type="ECO:0000313" key="1">
    <source>
        <dbReference type="EMBL" id="TGD41622.1"/>
    </source>
</evidence>
<dbReference type="EMBL" id="RPEM01000018">
    <property type="protein sequence ID" value="TGD41622.1"/>
    <property type="molecule type" value="Genomic_DNA"/>
</dbReference>
<gene>
    <name evidence="1" type="ORF">EEB11_17875</name>
</gene>
<keyword evidence="2" id="KW-1185">Reference proteome</keyword>
<protein>
    <submittedName>
        <fullName evidence="1">Uncharacterized protein</fullName>
    </submittedName>
</protein>
<accession>A0ABY2KH76</accession>
<evidence type="ECO:0000313" key="2">
    <source>
        <dbReference type="Proteomes" id="UP000297741"/>
    </source>
</evidence>
<reference evidence="1 2" key="1">
    <citation type="submission" date="2018-11" db="EMBL/GenBank/DDBJ databases">
        <title>Tabrizicola sp. isolated from sediment of alpine lake.</title>
        <authorList>
            <person name="Liu Z."/>
        </authorList>
    </citation>
    <scope>NUCLEOTIDE SEQUENCE [LARGE SCALE GENOMIC DNA]</scope>
    <source>
        <strain evidence="1 2">DRYC-M-16</strain>
    </source>
</reference>
<name>A0ABY2KH76_9RHOB</name>